<keyword evidence="1" id="KW-0285">Flavoprotein</keyword>
<evidence type="ECO:0000313" key="4">
    <source>
        <dbReference type="EMBL" id="MBI5167887.1"/>
    </source>
</evidence>
<comment type="caution">
    <text evidence="4">The sequence shown here is derived from an EMBL/GenBank/DDBJ whole genome shotgun (WGS) entry which is preliminary data.</text>
</comment>
<name>A0A933S9B5_UNCEI</name>
<dbReference type="Gene3D" id="3.50.50.60">
    <property type="entry name" value="FAD/NAD(P)-binding domain"/>
    <property type="match status" value="1"/>
</dbReference>
<dbReference type="AlphaFoldDB" id="A0A933S9B5"/>
<dbReference type="SUPFAM" id="SSF51905">
    <property type="entry name" value="FAD/NAD(P)-binding domain"/>
    <property type="match status" value="2"/>
</dbReference>
<dbReference type="InterPro" id="IPR003953">
    <property type="entry name" value="FAD-dep_OxRdtase_2_FAD-bd"/>
</dbReference>
<feature type="domain" description="FAD-dependent oxidoreductase 2 FAD-binding" evidence="3">
    <location>
        <begin position="87"/>
        <end position="120"/>
    </location>
</feature>
<organism evidence="4 5">
    <name type="scientific">Eiseniibacteriota bacterium</name>
    <dbReference type="NCBI Taxonomy" id="2212470"/>
    <lineage>
        <taxon>Bacteria</taxon>
        <taxon>Candidatus Eiseniibacteriota</taxon>
    </lineage>
</organism>
<reference evidence="4" key="1">
    <citation type="submission" date="2020-07" db="EMBL/GenBank/DDBJ databases">
        <title>Huge and variable diversity of episymbiotic CPR bacteria and DPANN archaea in groundwater ecosystems.</title>
        <authorList>
            <person name="He C.Y."/>
            <person name="Keren R."/>
            <person name="Whittaker M."/>
            <person name="Farag I.F."/>
            <person name="Doudna J."/>
            <person name="Cate J.H.D."/>
            <person name="Banfield J.F."/>
        </authorList>
    </citation>
    <scope>NUCLEOTIDE SEQUENCE</scope>
    <source>
        <strain evidence="4">NC_groundwater_1813_Pr3_B-0.1um_71_17</strain>
    </source>
</reference>
<accession>A0A933S9B5</accession>
<dbReference type="Pfam" id="PF00890">
    <property type="entry name" value="FAD_binding_2"/>
    <property type="match status" value="1"/>
</dbReference>
<dbReference type="Proteomes" id="UP000696931">
    <property type="component" value="Unassembled WGS sequence"/>
</dbReference>
<dbReference type="InterPro" id="IPR036188">
    <property type="entry name" value="FAD/NAD-bd_sf"/>
</dbReference>
<dbReference type="GO" id="GO:0016491">
    <property type="term" value="F:oxidoreductase activity"/>
    <property type="evidence" value="ECO:0007669"/>
    <property type="project" value="UniProtKB-KW"/>
</dbReference>
<feature type="non-terminal residue" evidence="4">
    <location>
        <position position="165"/>
    </location>
</feature>
<evidence type="ECO:0000256" key="1">
    <source>
        <dbReference type="ARBA" id="ARBA00022630"/>
    </source>
</evidence>
<protein>
    <submittedName>
        <fullName evidence="4">FAD-binding protein</fullName>
    </submittedName>
</protein>
<sequence length="165" mass="17443">MTAPASSVSPLARYARWLHLQWPAGTVEKLPVCGPDGRTNVPGVFLCGDLTGVPLLKFALDSGVRAVRAIAADLRARPRKAADAEPDLVILGGGVAGMAAAIEAKLQGLSFEVIEATAPFATIADFPRGKPIFTYPASLMPEGALQVRATVKEQLLDELRAQVER</sequence>
<dbReference type="EMBL" id="JACRIW010000003">
    <property type="protein sequence ID" value="MBI5167887.1"/>
    <property type="molecule type" value="Genomic_DNA"/>
</dbReference>
<proteinExistence type="predicted"/>
<evidence type="ECO:0000259" key="3">
    <source>
        <dbReference type="Pfam" id="PF00890"/>
    </source>
</evidence>
<keyword evidence="2" id="KW-0560">Oxidoreductase</keyword>
<gene>
    <name evidence="4" type="ORF">HZA61_00220</name>
</gene>
<evidence type="ECO:0000313" key="5">
    <source>
        <dbReference type="Proteomes" id="UP000696931"/>
    </source>
</evidence>
<evidence type="ECO:0000256" key="2">
    <source>
        <dbReference type="ARBA" id="ARBA00023002"/>
    </source>
</evidence>